<evidence type="ECO:0000313" key="8">
    <source>
        <dbReference type="EMBL" id="RRT37644.1"/>
    </source>
</evidence>
<dbReference type="AlphaFoldDB" id="A0A426XDV0"/>
<dbReference type="PANTHER" id="PTHR14493">
    <property type="entry name" value="UNKEMPT FAMILY MEMBER"/>
    <property type="match status" value="1"/>
</dbReference>
<dbReference type="PROSITE" id="PS50103">
    <property type="entry name" value="ZF_C3H1"/>
    <property type="match status" value="1"/>
</dbReference>
<sequence length="368" mass="41561">MPIHPSTPQYRHVYGFGTQRTPPTDSPLVIYCPPGPNSEAKRTIAGQVRNRIRFPRSPFACKPDALPLPSVSLVLFLSPSPRLRVNLWMPWKQKKHLQRPRLSVLLPEVEDDSGDGAVDEVVDVYSSDEFRMYEFKVRRCMRGRSHDWTDCPFAHPGEKARRRDPRRYHYSGAVCPEFRRSGSCPRGDACELAHGVFECWLHPARYRTMPCKDGRRCRRKVCFFAHFPRQLRILPSHKDDETNYSPSCYGFCSANDNSAAASGFSPTSTLMSFSPPISPSAGEMHYDSKQMNFGLINRYNADRVIDYAVVCEELMNSLDAMELSASPATSPAAAGPTEARDQRAVKSGNSSSSSMCWPDLEWVNELLM</sequence>
<feature type="zinc finger region" description="C3H1-type" evidence="5">
    <location>
        <begin position="170"/>
        <end position="197"/>
    </location>
</feature>
<dbReference type="Gene3D" id="4.10.1000.10">
    <property type="entry name" value="Zinc finger, CCCH-type"/>
    <property type="match status" value="1"/>
</dbReference>
<evidence type="ECO:0000256" key="4">
    <source>
        <dbReference type="ARBA" id="ARBA00023125"/>
    </source>
</evidence>
<accession>A0A426XDV0</accession>
<evidence type="ECO:0000313" key="9">
    <source>
        <dbReference type="Proteomes" id="UP000287651"/>
    </source>
</evidence>
<evidence type="ECO:0000259" key="7">
    <source>
        <dbReference type="PROSITE" id="PS50103"/>
    </source>
</evidence>
<dbReference type="InterPro" id="IPR000571">
    <property type="entry name" value="Znf_CCCH"/>
</dbReference>
<keyword evidence="3 5" id="KW-0862">Zinc</keyword>
<evidence type="ECO:0000256" key="3">
    <source>
        <dbReference type="ARBA" id="ARBA00022833"/>
    </source>
</evidence>
<reference evidence="8 9" key="1">
    <citation type="journal article" date="2014" name="Agronomy (Basel)">
        <title>A Draft Genome Sequence for Ensete ventricosum, the Drought-Tolerant Tree Against Hunger.</title>
        <authorList>
            <person name="Harrison J."/>
            <person name="Moore K.A."/>
            <person name="Paszkiewicz K."/>
            <person name="Jones T."/>
            <person name="Grant M."/>
            <person name="Ambacheew D."/>
            <person name="Muzemil S."/>
            <person name="Studholme D.J."/>
        </authorList>
    </citation>
    <scope>NUCLEOTIDE SEQUENCE [LARGE SCALE GENOMIC DNA]</scope>
</reference>
<evidence type="ECO:0000256" key="6">
    <source>
        <dbReference type="SAM" id="MobiDB-lite"/>
    </source>
</evidence>
<dbReference type="Pfam" id="PF00642">
    <property type="entry name" value="zf-CCCH"/>
    <property type="match status" value="1"/>
</dbReference>
<dbReference type="Pfam" id="PF25512">
    <property type="entry name" value="zf-CCCH_AtC3H23"/>
    <property type="match status" value="1"/>
</dbReference>
<proteinExistence type="predicted"/>
<name>A0A426XDV0_ENSVE</name>
<protein>
    <recommendedName>
        <fullName evidence="7">C3H1-type domain-containing protein</fullName>
    </recommendedName>
</protein>
<gene>
    <name evidence="8" type="ORF">B296_00053959</name>
</gene>
<feature type="domain" description="C3H1-type" evidence="7">
    <location>
        <begin position="170"/>
        <end position="197"/>
    </location>
</feature>
<feature type="region of interest" description="Disordered" evidence="6">
    <location>
        <begin position="327"/>
        <end position="354"/>
    </location>
</feature>
<dbReference type="SUPFAM" id="SSF90229">
    <property type="entry name" value="CCCH zinc finger"/>
    <property type="match status" value="1"/>
</dbReference>
<dbReference type="EMBL" id="AMZH03022056">
    <property type="protein sequence ID" value="RRT37644.1"/>
    <property type="molecule type" value="Genomic_DNA"/>
</dbReference>
<keyword evidence="2 5" id="KW-0863">Zinc-finger</keyword>
<dbReference type="InterPro" id="IPR057444">
    <property type="entry name" value="Znf-CCCH_AtC3H23-like"/>
</dbReference>
<dbReference type="SMART" id="SM00356">
    <property type="entry name" value="ZnF_C3H1"/>
    <property type="match status" value="1"/>
</dbReference>
<evidence type="ECO:0000256" key="5">
    <source>
        <dbReference type="PROSITE-ProRule" id="PRU00723"/>
    </source>
</evidence>
<keyword evidence="4" id="KW-0238">DNA-binding</keyword>
<evidence type="ECO:0000256" key="2">
    <source>
        <dbReference type="ARBA" id="ARBA00022771"/>
    </source>
</evidence>
<dbReference type="InterPro" id="IPR045234">
    <property type="entry name" value="Unkempt-like"/>
</dbReference>
<dbReference type="Proteomes" id="UP000287651">
    <property type="component" value="Unassembled WGS sequence"/>
</dbReference>
<dbReference type="PANTHER" id="PTHR14493:SF90">
    <property type="entry name" value="ZINC FINGER CCCH DOMAIN-CONTAINING PROTEIN 2"/>
    <property type="match status" value="1"/>
</dbReference>
<comment type="caution">
    <text evidence="8">The sequence shown here is derived from an EMBL/GenBank/DDBJ whole genome shotgun (WGS) entry which is preliminary data.</text>
</comment>
<keyword evidence="1 5" id="KW-0479">Metal-binding</keyword>
<dbReference type="InterPro" id="IPR036855">
    <property type="entry name" value="Znf_CCCH_sf"/>
</dbReference>
<feature type="compositionally biased region" description="Low complexity" evidence="6">
    <location>
        <begin position="327"/>
        <end position="337"/>
    </location>
</feature>
<organism evidence="8 9">
    <name type="scientific">Ensete ventricosum</name>
    <name type="common">Abyssinian banana</name>
    <name type="synonym">Musa ensete</name>
    <dbReference type="NCBI Taxonomy" id="4639"/>
    <lineage>
        <taxon>Eukaryota</taxon>
        <taxon>Viridiplantae</taxon>
        <taxon>Streptophyta</taxon>
        <taxon>Embryophyta</taxon>
        <taxon>Tracheophyta</taxon>
        <taxon>Spermatophyta</taxon>
        <taxon>Magnoliopsida</taxon>
        <taxon>Liliopsida</taxon>
        <taxon>Zingiberales</taxon>
        <taxon>Musaceae</taxon>
        <taxon>Ensete</taxon>
    </lineage>
</organism>
<dbReference type="GO" id="GO:0008270">
    <property type="term" value="F:zinc ion binding"/>
    <property type="evidence" value="ECO:0007669"/>
    <property type="project" value="UniProtKB-KW"/>
</dbReference>
<evidence type="ECO:0000256" key="1">
    <source>
        <dbReference type="ARBA" id="ARBA00022723"/>
    </source>
</evidence>
<dbReference type="GO" id="GO:0003677">
    <property type="term" value="F:DNA binding"/>
    <property type="evidence" value="ECO:0007669"/>
    <property type="project" value="UniProtKB-KW"/>
</dbReference>